<proteinExistence type="predicted"/>
<evidence type="ECO:0000256" key="1">
    <source>
        <dbReference type="ARBA" id="ARBA00004651"/>
    </source>
</evidence>
<evidence type="ECO:0000256" key="7">
    <source>
        <dbReference type="ARBA" id="ARBA00023136"/>
    </source>
</evidence>
<keyword evidence="4 8" id="KW-0812">Transmembrane</keyword>
<reference evidence="9 10" key="1">
    <citation type="journal article" date="2017" name="Int. J. Syst. Evol. Microbiol.">
        <title>Jeotgalibaca porci sp. nov. and Jeotgalibaca arthritidis sp. nov., isolated from pigs, and emended description of the genus Jeotgalibaca.</title>
        <authorList>
            <person name="Zamora L."/>
            <person name="Perez-Sancho M."/>
            <person name="Dominguez L."/>
            <person name="Fernandez-Garayzabal J.F."/>
            <person name="Vela A.I."/>
        </authorList>
    </citation>
    <scope>NUCLEOTIDE SEQUENCE [LARGE SCALE GENOMIC DNA]</scope>
    <source>
        <strain evidence="9 10">CECT 9157</strain>
    </source>
</reference>
<dbReference type="Pfam" id="PF02386">
    <property type="entry name" value="TrkH"/>
    <property type="match status" value="1"/>
</dbReference>
<dbReference type="GO" id="GO:0030001">
    <property type="term" value="P:metal ion transport"/>
    <property type="evidence" value="ECO:0007669"/>
    <property type="project" value="UniProtKB-ARBA"/>
</dbReference>
<dbReference type="GO" id="GO:0005886">
    <property type="term" value="C:plasma membrane"/>
    <property type="evidence" value="ECO:0007669"/>
    <property type="project" value="UniProtKB-SubCell"/>
</dbReference>
<dbReference type="EMBL" id="CP049740">
    <property type="protein sequence ID" value="QII81728.1"/>
    <property type="molecule type" value="Genomic_DNA"/>
</dbReference>
<gene>
    <name evidence="9" type="ORF">G7057_04060</name>
</gene>
<feature type="transmembrane region" description="Helical" evidence="8">
    <location>
        <begin position="259"/>
        <end position="278"/>
    </location>
</feature>
<evidence type="ECO:0000256" key="4">
    <source>
        <dbReference type="ARBA" id="ARBA00022692"/>
    </source>
</evidence>
<keyword evidence="6" id="KW-0406">Ion transport</keyword>
<evidence type="ECO:0000256" key="5">
    <source>
        <dbReference type="ARBA" id="ARBA00022989"/>
    </source>
</evidence>
<keyword evidence="3" id="KW-1003">Cell membrane</keyword>
<accession>A0A6G7K900</accession>
<evidence type="ECO:0000256" key="3">
    <source>
        <dbReference type="ARBA" id="ARBA00022475"/>
    </source>
</evidence>
<dbReference type="GO" id="GO:0008324">
    <property type="term" value="F:monoatomic cation transmembrane transporter activity"/>
    <property type="evidence" value="ECO:0007669"/>
    <property type="project" value="InterPro"/>
</dbReference>
<dbReference type="PANTHER" id="PTHR32024:SF1">
    <property type="entry name" value="KTR SYSTEM POTASSIUM UPTAKE PROTEIN B"/>
    <property type="match status" value="1"/>
</dbReference>
<dbReference type="Proteomes" id="UP000501451">
    <property type="component" value="Chromosome"/>
</dbReference>
<dbReference type="KEGG" id="jar:G7057_04060"/>
<comment type="subcellular location">
    <subcellularLocation>
        <location evidence="1">Cell membrane</location>
        <topology evidence="1">Multi-pass membrane protein</topology>
    </subcellularLocation>
</comment>
<feature type="transmembrane region" description="Helical" evidence="8">
    <location>
        <begin position="433"/>
        <end position="453"/>
    </location>
</feature>
<feature type="transmembrane region" description="Helical" evidence="8">
    <location>
        <begin position="32"/>
        <end position="52"/>
    </location>
</feature>
<keyword evidence="2" id="KW-0813">Transport</keyword>
<organism evidence="9 10">
    <name type="scientific">Jeotgalibaca arthritidis</name>
    <dbReference type="NCBI Taxonomy" id="1868794"/>
    <lineage>
        <taxon>Bacteria</taxon>
        <taxon>Bacillati</taxon>
        <taxon>Bacillota</taxon>
        <taxon>Bacilli</taxon>
        <taxon>Lactobacillales</taxon>
        <taxon>Carnobacteriaceae</taxon>
        <taxon>Jeotgalibaca</taxon>
    </lineage>
</organism>
<dbReference type="PANTHER" id="PTHR32024">
    <property type="entry name" value="TRK SYSTEM POTASSIUM UPTAKE PROTEIN TRKG-RELATED"/>
    <property type="match status" value="1"/>
</dbReference>
<evidence type="ECO:0000256" key="8">
    <source>
        <dbReference type="SAM" id="Phobius"/>
    </source>
</evidence>
<sequence length="477" mass="52886">MLVKNKDKCNLFFERSGFVRDWISRWGISQKIVASFIILIMIGTFLLSLPISQHLGSQATYFDHFFHAASLVTVTGLVDTPIAHTYSFFGQVICLILMQIGGLGIMTIVASVVTAFGRKMSLSERLAVQEGLNREDATDFRSFLITILKYVFVIEAVGFFILSFRFVPDFGWAEGLFTALFLSISGFTNAGFDTLGSNSLVSYVHDPLVNLVISILIILGGIGFHVWFDFALVSRNWLKRKGKKRIRYFYRKLSLHSRLAIMVSLILTVVGTLMFLVVEYQNPHTIGNFSFGEKLLASFFQTVTMRTAGLTTVDFTQVYPFTLFWFVISMFIGGSPGSTAGGVKTTTIAMIVILVYNVFRGQKNVNIWNHTIPETTVRNAFVIFSVFFSAFLLGTGVLSLLNPDVDFIILMFEAVSAITTVGISAHLTPTLGIASKITLIILMFAGRIGPITMAESLARKDKETKNITYAAGKIIIG</sequence>
<feature type="transmembrane region" description="Helical" evidence="8">
    <location>
        <begin position="94"/>
        <end position="116"/>
    </location>
</feature>
<evidence type="ECO:0000313" key="10">
    <source>
        <dbReference type="Proteomes" id="UP000501451"/>
    </source>
</evidence>
<feature type="transmembrane region" description="Helical" evidence="8">
    <location>
        <begin position="143"/>
        <end position="164"/>
    </location>
</feature>
<keyword evidence="10" id="KW-1185">Reference proteome</keyword>
<evidence type="ECO:0000256" key="2">
    <source>
        <dbReference type="ARBA" id="ARBA00022448"/>
    </source>
</evidence>
<dbReference type="InterPro" id="IPR003445">
    <property type="entry name" value="Cat_transpt"/>
</dbReference>
<feature type="transmembrane region" description="Helical" evidence="8">
    <location>
        <begin position="212"/>
        <end position="238"/>
    </location>
</feature>
<feature type="transmembrane region" description="Helical" evidence="8">
    <location>
        <begin position="379"/>
        <end position="401"/>
    </location>
</feature>
<protein>
    <submittedName>
        <fullName evidence="9">Potassium transporter</fullName>
    </submittedName>
</protein>
<evidence type="ECO:0000313" key="9">
    <source>
        <dbReference type="EMBL" id="QII81728.1"/>
    </source>
</evidence>
<feature type="transmembrane region" description="Helical" evidence="8">
    <location>
        <begin position="64"/>
        <end position="82"/>
    </location>
</feature>
<feature type="transmembrane region" description="Helical" evidence="8">
    <location>
        <begin position="171"/>
        <end position="192"/>
    </location>
</feature>
<keyword evidence="5 8" id="KW-1133">Transmembrane helix</keyword>
<evidence type="ECO:0000256" key="6">
    <source>
        <dbReference type="ARBA" id="ARBA00023065"/>
    </source>
</evidence>
<feature type="transmembrane region" description="Helical" evidence="8">
    <location>
        <begin position="341"/>
        <end position="359"/>
    </location>
</feature>
<keyword evidence="7 8" id="KW-0472">Membrane</keyword>
<name>A0A6G7K900_9LACT</name>
<dbReference type="AlphaFoldDB" id="A0A6G7K900"/>